<accession>D6U080</accession>
<dbReference type="InterPro" id="IPR038727">
    <property type="entry name" value="NadR/Ttd14_AAA_dom"/>
</dbReference>
<comment type="caution">
    <text evidence="2">The sequence shown here is derived from an EMBL/GenBank/DDBJ whole genome shotgun (WGS) entry which is preliminary data.</text>
</comment>
<dbReference type="RefSeq" id="WP_007920154.1">
    <property type="nucleotide sequence ID" value="NZ_ADVG01000004.1"/>
</dbReference>
<dbReference type="EMBL" id="ADVG01000004">
    <property type="protein sequence ID" value="EFH82220.1"/>
    <property type="molecule type" value="Genomic_DNA"/>
</dbReference>
<protein>
    <recommendedName>
        <fullName evidence="1">NadR/Ttd14 AAA domain-containing protein</fullName>
    </recommendedName>
</protein>
<dbReference type="InParanoid" id="D6U080"/>
<evidence type="ECO:0000259" key="1">
    <source>
        <dbReference type="Pfam" id="PF13521"/>
    </source>
</evidence>
<dbReference type="Proteomes" id="UP000004508">
    <property type="component" value="Unassembled WGS sequence"/>
</dbReference>
<organism evidence="2 3">
    <name type="scientific">Ktedonobacter racemifer DSM 44963</name>
    <dbReference type="NCBI Taxonomy" id="485913"/>
    <lineage>
        <taxon>Bacteria</taxon>
        <taxon>Bacillati</taxon>
        <taxon>Chloroflexota</taxon>
        <taxon>Ktedonobacteria</taxon>
        <taxon>Ktedonobacterales</taxon>
        <taxon>Ktedonobacteraceae</taxon>
        <taxon>Ktedonobacter</taxon>
    </lineage>
</organism>
<reference evidence="2 3" key="1">
    <citation type="journal article" date="2011" name="Stand. Genomic Sci.">
        <title>Non-contiguous finished genome sequence and contextual data of the filamentous soil bacterium Ktedonobacter racemifer type strain (SOSP1-21).</title>
        <authorList>
            <person name="Chang Y.J."/>
            <person name="Land M."/>
            <person name="Hauser L."/>
            <person name="Chertkov O."/>
            <person name="Del Rio T.G."/>
            <person name="Nolan M."/>
            <person name="Copeland A."/>
            <person name="Tice H."/>
            <person name="Cheng J.F."/>
            <person name="Lucas S."/>
            <person name="Han C."/>
            <person name="Goodwin L."/>
            <person name="Pitluck S."/>
            <person name="Ivanova N."/>
            <person name="Ovchinikova G."/>
            <person name="Pati A."/>
            <person name="Chen A."/>
            <person name="Palaniappan K."/>
            <person name="Mavromatis K."/>
            <person name="Liolios K."/>
            <person name="Brettin T."/>
            <person name="Fiebig A."/>
            <person name="Rohde M."/>
            <person name="Abt B."/>
            <person name="Goker M."/>
            <person name="Detter J.C."/>
            <person name="Woyke T."/>
            <person name="Bristow J."/>
            <person name="Eisen J.A."/>
            <person name="Markowitz V."/>
            <person name="Hugenholtz P."/>
            <person name="Kyrpides N.C."/>
            <person name="Klenk H.P."/>
            <person name="Lapidus A."/>
        </authorList>
    </citation>
    <scope>NUCLEOTIDE SEQUENCE [LARGE SCALE GENOMIC DNA]</scope>
    <source>
        <strain evidence="3">DSM 44963</strain>
    </source>
</reference>
<feature type="domain" description="NadR/Ttd14 AAA" evidence="1">
    <location>
        <begin position="9"/>
        <end position="175"/>
    </location>
</feature>
<name>D6U080_KTERA</name>
<dbReference type="Pfam" id="PF13521">
    <property type="entry name" value="AAA_28"/>
    <property type="match status" value="1"/>
</dbReference>
<dbReference type="STRING" id="485913.Krac_3009"/>
<evidence type="ECO:0000313" key="2">
    <source>
        <dbReference type="EMBL" id="EFH82220.1"/>
    </source>
</evidence>
<dbReference type="AlphaFoldDB" id="D6U080"/>
<sequence>MPGRKRQMKIAFIGASCVGKTTLLERYRETFKNDPGVVVCVAEAARMFFANHTVSDRFSVVTQGKIQLLALRNEQEAYATGAHLLFCDRSVLDAVVYVRACGDKLGANKLFERVQTWASTYSKLLLLDPVGIDYVTDGIRQEDLDTRQQFHDAFIHFFQETSLPYELLNGTFQERCRRIDEILEAFQEEEKIKLPG</sequence>
<dbReference type="InterPro" id="IPR027417">
    <property type="entry name" value="P-loop_NTPase"/>
</dbReference>
<keyword evidence="3" id="KW-1185">Reference proteome</keyword>
<gene>
    <name evidence="2" type="ORF">Krac_3009</name>
</gene>
<dbReference type="SUPFAM" id="SSF52540">
    <property type="entry name" value="P-loop containing nucleoside triphosphate hydrolases"/>
    <property type="match status" value="1"/>
</dbReference>
<dbReference type="Gene3D" id="3.40.50.300">
    <property type="entry name" value="P-loop containing nucleotide triphosphate hydrolases"/>
    <property type="match status" value="1"/>
</dbReference>
<proteinExistence type="predicted"/>
<evidence type="ECO:0000313" key="3">
    <source>
        <dbReference type="Proteomes" id="UP000004508"/>
    </source>
</evidence>